<protein>
    <submittedName>
        <fullName evidence="1">Uncharacterized protein</fullName>
    </submittedName>
</protein>
<sequence>MLKDIKFFIGFETLIKEARPLRINSFDMVNFKHIFITEYSVELGNFVKGSFNSTIYYTKELSITGAIIDDYNESAFNKFGVKGLLL</sequence>
<reference evidence="1 2" key="2">
    <citation type="submission" date="2020-03" db="EMBL/GenBank/DDBJ databases">
        <title>Campylobacter portucalensis sp. nov., a new species of Campylobacter isolated from the reproductive tract of bulls.</title>
        <authorList>
            <person name="Silva M.F."/>
            <person name="Pereira G."/>
            <person name="Carneiro C."/>
            <person name="Hemphill A."/>
            <person name="Mateus L."/>
            <person name="Lopes-Da-Costa L."/>
            <person name="Silva E."/>
        </authorList>
    </citation>
    <scope>NUCLEOTIDE SEQUENCE [LARGE SCALE GENOMIC DNA]</scope>
    <source>
        <strain evidence="1 2">FMV-PI01</strain>
    </source>
</reference>
<evidence type="ECO:0000313" key="2">
    <source>
        <dbReference type="Proteomes" id="UP000476338"/>
    </source>
</evidence>
<evidence type="ECO:0000313" key="1">
    <source>
        <dbReference type="EMBL" id="MSN96345.1"/>
    </source>
</evidence>
<dbReference type="AlphaFoldDB" id="A0A6L5WJZ8"/>
<dbReference type="Proteomes" id="UP000476338">
    <property type="component" value="Unassembled WGS sequence"/>
</dbReference>
<keyword evidence="2" id="KW-1185">Reference proteome</keyword>
<gene>
    <name evidence="1" type="ORF">F1B92_03925</name>
</gene>
<accession>A0A6L5WJZ8</accession>
<reference evidence="1 2" key="1">
    <citation type="submission" date="2019-09" db="EMBL/GenBank/DDBJ databases">
        <authorList>
            <person name="Silva M."/>
            <person name="Pereira G."/>
            <person name="Lopes-Da-Costa L."/>
            <person name="Silva E."/>
        </authorList>
    </citation>
    <scope>NUCLEOTIDE SEQUENCE [LARGE SCALE GENOMIC DNA]</scope>
    <source>
        <strain evidence="1 2">FMV-PI01</strain>
    </source>
</reference>
<dbReference type="EMBL" id="VWSJ01000010">
    <property type="protein sequence ID" value="MSN96345.1"/>
    <property type="molecule type" value="Genomic_DNA"/>
</dbReference>
<organism evidence="1 2">
    <name type="scientific">Campylobacter portucalensis</name>
    <dbReference type="NCBI Taxonomy" id="2608384"/>
    <lineage>
        <taxon>Bacteria</taxon>
        <taxon>Pseudomonadati</taxon>
        <taxon>Campylobacterota</taxon>
        <taxon>Epsilonproteobacteria</taxon>
        <taxon>Campylobacterales</taxon>
        <taxon>Campylobacteraceae</taxon>
        <taxon>Campylobacter</taxon>
    </lineage>
</organism>
<comment type="caution">
    <text evidence="1">The sequence shown here is derived from an EMBL/GenBank/DDBJ whole genome shotgun (WGS) entry which is preliminary data.</text>
</comment>
<name>A0A6L5WJZ8_9BACT</name>
<proteinExistence type="predicted"/>